<gene>
    <name evidence="1" type="ORF">PACLA_8A064304</name>
</gene>
<sequence length="157" mass="17920">MEGYLNNQIFLGRLVFVLQALGEYFLLVPHFCGVMRRYIVHGDINNGEIEQVDDKAVEEGKFYCETRGLLYLDREQSLVEGFKKTFHQFHEFTLSCGSAIGTILISKRTACHRCGGKLLVEGNGNVVVFYHIYFGSYLGSRVKKSCRKCKVYEHYGG</sequence>
<accession>A0A7D9IDD6</accession>
<keyword evidence="2" id="KW-1185">Reference proteome</keyword>
<dbReference type="EMBL" id="CACRXK020005049">
    <property type="protein sequence ID" value="CAB4004925.1"/>
    <property type="molecule type" value="Genomic_DNA"/>
</dbReference>
<organism evidence="1 2">
    <name type="scientific">Paramuricea clavata</name>
    <name type="common">Red gorgonian</name>
    <name type="synonym">Violescent sea-whip</name>
    <dbReference type="NCBI Taxonomy" id="317549"/>
    <lineage>
        <taxon>Eukaryota</taxon>
        <taxon>Metazoa</taxon>
        <taxon>Cnidaria</taxon>
        <taxon>Anthozoa</taxon>
        <taxon>Octocorallia</taxon>
        <taxon>Malacalcyonacea</taxon>
        <taxon>Plexauridae</taxon>
        <taxon>Paramuricea</taxon>
    </lineage>
</organism>
<dbReference type="Proteomes" id="UP001152795">
    <property type="component" value="Unassembled WGS sequence"/>
</dbReference>
<evidence type="ECO:0000313" key="1">
    <source>
        <dbReference type="EMBL" id="CAB4004925.1"/>
    </source>
</evidence>
<evidence type="ECO:0000313" key="2">
    <source>
        <dbReference type="Proteomes" id="UP001152795"/>
    </source>
</evidence>
<comment type="caution">
    <text evidence="1">The sequence shown here is derived from an EMBL/GenBank/DDBJ whole genome shotgun (WGS) entry which is preliminary data.</text>
</comment>
<reference evidence="1" key="1">
    <citation type="submission" date="2020-04" db="EMBL/GenBank/DDBJ databases">
        <authorList>
            <person name="Alioto T."/>
            <person name="Alioto T."/>
            <person name="Gomez Garrido J."/>
        </authorList>
    </citation>
    <scope>NUCLEOTIDE SEQUENCE</scope>
    <source>
        <strain evidence="1">A484AB</strain>
    </source>
</reference>
<name>A0A7D9IDD6_PARCT</name>
<protein>
    <submittedName>
        <fullName evidence="1">Uncharacterized protein</fullName>
    </submittedName>
</protein>
<dbReference type="AlphaFoldDB" id="A0A7D9IDD6"/>
<proteinExistence type="predicted"/>